<evidence type="ECO:0000313" key="4">
    <source>
        <dbReference type="EMBL" id="KJD32622.1"/>
    </source>
</evidence>
<dbReference type="EMBL" id="JTDV01000008">
    <property type="protein sequence ID" value="KJD32622.1"/>
    <property type="molecule type" value="Genomic_DNA"/>
</dbReference>
<keyword evidence="2" id="KW-0812">Transmembrane</keyword>
<dbReference type="PATRIC" id="fig|1382798.3.peg.3260"/>
<dbReference type="InterPro" id="IPR025684">
    <property type="entry name" value="SprA_N_dom"/>
</dbReference>
<organism evidence="4 5">
    <name type="scientific">Neotamlana nanhaiensis</name>
    <dbReference type="NCBI Taxonomy" id="1382798"/>
    <lineage>
        <taxon>Bacteria</taxon>
        <taxon>Pseudomonadati</taxon>
        <taxon>Bacteroidota</taxon>
        <taxon>Flavobacteriia</taxon>
        <taxon>Flavobacteriales</taxon>
        <taxon>Flavobacteriaceae</taxon>
        <taxon>Neotamlana</taxon>
    </lineage>
</organism>
<feature type="compositionally biased region" description="Polar residues" evidence="1">
    <location>
        <begin position="1167"/>
        <end position="1182"/>
    </location>
</feature>
<reference evidence="4 5" key="1">
    <citation type="journal article" date="2015" name="Antonie Van Leeuwenhoek">
        <title>Tamlana nanhaiensis sp. nov., isolated from surface seawater collected from the South China Sea.</title>
        <authorList>
            <person name="Liu X."/>
            <person name="Lai Q."/>
            <person name="Du Y."/>
            <person name="Li G."/>
            <person name="Sun F."/>
            <person name="Shao Z."/>
        </authorList>
    </citation>
    <scope>NUCLEOTIDE SEQUENCE [LARGE SCALE GENOMIC DNA]</scope>
    <source>
        <strain evidence="4 5">FHC16</strain>
    </source>
</reference>
<evidence type="ECO:0000259" key="3">
    <source>
        <dbReference type="Pfam" id="PF14349"/>
    </source>
</evidence>
<feature type="domain" description="Gliding motility protein SprA N-terminal" evidence="3">
    <location>
        <begin position="49"/>
        <end position="454"/>
    </location>
</feature>
<dbReference type="NCBIfam" id="TIGR04189">
    <property type="entry name" value="surface_SprA"/>
    <property type="match status" value="1"/>
</dbReference>
<feature type="transmembrane region" description="Helical" evidence="2">
    <location>
        <begin position="12"/>
        <end position="30"/>
    </location>
</feature>
<name>A0A0D7W435_9FLAO</name>
<proteinExistence type="predicted"/>
<feature type="domain" description="Gliding motility protein SprA N-terminal" evidence="3">
    <location>
        <begin position="1132"/>
        <end position="1644"/>
    </location>
</feature>
<dbReference type="Proteomes" id="UP000032361">
    <property type="component" value="Unassembled WGS sequence"/>
</dbReference>
<dbReference type="Pfam" id="PF14349">
    <property type="entry name" value="SprA_N"/>
    <property type="match status" value="2"/>
</dbReference>
<gene>
    <name evidence="4" type="ORF">PK35_09540</name>
</gene>
<evidence type="ECO:0000256" key="1">
    <source>
        <dbReference type="SAM" id="MobiDB-lite"/>
    </source>
</evidence>
<keyword evidence="2" id="KW-1133">Transmembrane helix</keyword>
<keyword evidence="2" id="KW-0472">Membrane</keyword>
<protein>
    <submittedName>
        <fullName evidence="4">SprA protein</fullName>
    </submittedName>
</protein>
<feature type="region of interest" description="Disordered" evidence="1">
    <location>
        <begin position="1165"/>
        <end position="1189"/>
    </location>
</feature>
<comment type="caution">
    <text evidence="4">The sequence shown here is derived from an EMBL/GenBank/DDBJ whole genome shotgun (WGS) entry which is preliminary data.</text>
</comment>
<evidence type="ECO:0000313" key="5">
    <source>
        <dbReference type="Proteomes" id="UP000032361"/>
    </source>
</evidence>
<sequence>MTRPNLLQLPKQYLVFAIVLFYSVVTWSQTPQDSTQTGFSLGKLKTPILDTVESKYTYDPVTNRYIYTETIGDYNLKYPIILTPSEYFDLVAKENIRNYYKEKIDAFDGKKEGSEDAKKNLLPEFYVNSGLFETIFGSNVIELVPTGSVEMDLGILFSKQDNPTFSPRNRSNFTFDFDQRISLSLLGKVGTRLQVTANYDTQSTFDFQQLFKLEYTPTEDDILQKIEVGNVSMPLNSSLITGAQSLFGVKAQLQFGKTTITGVFSEQKSQSNTVIAQGGGTVEEFEFFIREYDENRHFFLAQHFRDTYDAALANYPFINNKGLQITRIEVWITNRSNQTDNVRNIVALQDLGESVYTPGSPDADNILLDPQANGYAGFINKPNAVPDNSNNDFDPTVIGSGSILTDQIRDIATAQQGFGVFSSVAKEGSDYAKIENARKLTNGQEYTLNEDLGYISLNQRLTNDEVLAVAFQYTLGGKVYQVGEFANDGIEATNVETNDDGVVTSVVNSTLVVKMLKSSVTNVTQPVWDLMMKNIYDTGAYNLSKDDFRLNIFYNEASPLNYITPVNGSFDLDINGNPVTPSTNEDDLIQNVPLLRVFNLDKLNFNNDPQAKGDGFFDYVSGITVIPQNGKIVFTSAEPFGEYLYNVLGGGNSYDNPTSYNENQQKYVYDVLYSSTKTAALEAVEKNKFKLKGRYSSSGGGDGISIGSFNVPRGSVRVTAGGRVLVEGIDYTVDYDLGQVYILDEALKASGTPIEVSTENNAVFGQQTRRFAGVNVEHKFNENFVLGATFLNLNERPITQKANYGTESINNTIFGFNGNYAAKVPFLTRMVNKLPNIDTDVESNVSLRGELAYLLPGAPKGTDFNGEPTSYIDDFEGTQNSIDLTSQQSWYLSSRPADLDGDGEVDNEYANGIESGYNRAMLNWYTIDPIFYSNQRPDEITDEDMSNLYTSRVFINELFPEVDLVQGQNSVLFTLDLAYYPEERGPYNFDPEASSGTLNDPQNSWAGITRQITSTDFEQQNVEYIDFWIQDPFQDNPTNPGGKLVLNLGNISEDILKDGRKLYENGLPEDGDITILEQQATDWGSVVPQNQSLVYAFDTTGEERANQDVGYDGYSDDAERRFATRENLAAEYRTLEDPSNDNYTYFLNAEGDIFERYKKYNGVEGNTPDTFSDTNRGANTQPDVEDINRDNTMNTIDSYYEYELDITRQNLPESEVEFENLPNSNPLKEYLRDFKSRPRTLPNGERVNVRWYQFRIPVQGDLARAVGGITDLRSVRFTRLFLKEFTETTIFRFGTLDLVRSDWRRYTQALDKDDPDPNDPQTDFSVGVIGTLENEGSYQRPPGIEPEQLFNNNTVVNQNEQSLVLKVCNLESEDSRAVYKNINVDMRQYKRIRMFMHAENSDDGSSTLNDDDLVGFIRMGNDLTDNYYQIEIPLEISTNTTRDGLWPTNNEINLPIEILGKVKAQGIFDASLNNEDATFYDVVNGDIVLASDPFDGYTLGQHRVGIKGNPNFGDVRTLMVGVKNRSNSNNVCAELWYNELRLSDMDNEGGWAAVVSMDSNIADFATISATGSQSTSGFGALEQGPSERALEDVVQYDLVTNVNIGQLLPKKWGVQLPFNYAQSEQLITPKYDAFYEDLTLQSRLDAAETESDREEILQNSEDYTKRKSINFIGVKKNRTSDKKARFYDVENVTLNYSYNKVEHRDFEIENAVNKTVRLGANYAHNFNQLTVEPFIKNDSLFTGKYWKFLKEFNFNLLPSSFTVSSDINRQFNSQRFRAIDLSDDDISVEQLLQRNYTFDFQYNINYNLTKSLQFNFSAANNNIVRNYYKGDYSEGIQDESLDVWDGILDVGDPNRQTQTLGLTYQLPLNKIPTFSFIDATYQYTGTFLWQKGSDLYGELELDYTDPNDPENTLSGVFDLGNSVQNSSVHNLVTTLDMNRFYKYVGLVKKPIRTVRARTTTPGGPPGANNRKAPAPKKQNKTARKLINAGIDILTSVKRLTFNYNENSGTYLPGYTQTPGFIGTLKPSTGFTFGSQSDIRYQAAKKGWLTLYPEFNEQYTTTQQKQIDYSANLEPVRDLKIDIVGNRAYYENYTENYNVNNGEYNSLTPNTFGNYNISTLLIKTAFSKSDENISEAFSDFRTNRLKIANRLAEAFYGGSSFERDEDGYPLGFGKNNQKVLLPAFLAAYSGQDANDVKTSAFRDVPLPNWDLKYTGFMKFNWFKKRFKRFSLTHGYRSTYTINQFNTNLNLNLNVDDNEQPIPGTPYVDQPDEAKDQSGNFKNETLFSNINLSESFSPLMRLDFEMKSSVKILAEIAKDRLISLSFDNNLVTEIQGNEYTIGLGYRIKDLRINSKLAGPQKRIVSDLNMKADVSVRDNKTIIRYLDLDNNQITSGQTIWGVKYSADYAFSKNLTGIFYFDYTFSDYAISTAFPQTSIRSGLTLRYNFGN</sequence>
<dbReference type="STRING" id="1382798.PK35_09540"/>
<evidence type="ECO:0000256" key="2">
    <source>
        <dbReference type="SAM" id="Phobius"/>
    </source>
</evidence>
<dbReference type="InterPro" id="IPR026377">
    <property type="entry name" value="Cell_surface_SprA"/>
</dbReference>
<feature type="region of interest" description="Disordered" evidence="1">
    <location>
        <begin position="1954"/>
        <end position="1980"/>
    </location>
</feature>
<accession>A0A0D7W435</accession>
<keyword evidence="5" id="KW-1185">Reference proteome</keyword>